<evidence type="ECO:0000256" key="3">
    <source>
        <dbReference type="SAM" id="Phobius"/>
    </source>
</evidence>
<gene>
    <name evidence="4" type="ORF">I8J30_27050</name>
</gene>
<comment type="similarity">
    <text evidence="1">Belongs to the GerABKA family.</text>
</comment>
<accession>A0ABS5CKL9</accession>
<dbReference type="Proteomes" id="UP000673394">
    <property type="component" value="Unassembled WGS sequence"/>
</dbReference>
<evidence type="ECO:0000313" key="4">
    <source>
        <dbReference type="EMBL" id="MBP3966367.1"/>
    </source>
</evidence>
<dbReference type="RefSeq" id="WP_210663472.1">
    <property type="nucleotide sequence ID" value="NZ_JAGKSP010000017.1"/>
</dbReference>
<dbReference type="Pfam" id="PF03323">
    <property type="entry name" value="GerA"/>
    <property type="match status" value="1"/>
</dbReference>
<keyword evidence="2 3" id="KW-0472">Membrane</keyword>
<keyword evidence="3" id="KW-1133">Transmembrane helix</keyword>
<sequence length="446" mass="49529">MEAYVETLKKQTKTQHDLRIDQLQVGSITLWIAGYESLVSWEETISFISNCGIGADSGFEEICARLLGQAWTPATMDLLLQGKVVLIDATANRAFSFQGKLKQLDRAIDKAENEFLPFSSAIAFMEPLTTNMGILRRTIDSTELQIEILHFHGVAQKQAALVYLSEDVDRDLLETVKNALKKASKQDVRNGQDLIRIFGQSRYHLLSPYHKTELPGQAVASMMQGRVLLLIDGEPTAYVLPLIFSDFIALEWDRQFPIPIMLLLRGLRLLSILVALLIPGLYVALVSVNPETLRIELALSIAESRIGIPLPTFLEMLLLLIISEIIIEATQRLPKTIASTNCLIGGIILGQAIVDAKLVSNLVIIVLAASVTAHFAFPNYLNTLIVRMLRSGVVILSGVFGIFGLFVAFIAICYYACSLQRFGVPFMDFLSAKEARTMTLRKKCRN</sequence>
<dbReference type="PANTHER" id="PTHR22550">
    <property type="entry name" value="SPORE GERMINATION PROTEIN"/>
    <property type="match status" value="1"/>
</dbReference>
<keyword evidence="3" id="KW-0812">Transmembrane</keyword>
<evidence type="ECO:0000256" key="2">
    <source>
        <dbReference type="ARBA" id="ARBA00023136"/>
    </source>
</evidence>
<feature type="transmembrane region" description="Helical" evidence="3">
    <location>
        <begin position="269"/>
        <end position="288"/>
    </location>
</feature>
<dbReference type="PANTHER" id="PTHR22550:SF5">
    <property type="entry name" value="LEUCINE ZIPPER PROTEIN 4"/>
    <property type="match status" value="1"/>
</dbReference>
<evidence type="ECO:0000256" key="1">
    <source>
        <dbReference type="ARBA" id="ARBA00005278"/>
    </source>
</evidence>
<organism evidence="4 5">
    <name type="scientific">Paenibacillus lignilyticus</name>
    <dbReference type="NCBI Taxonomy" id="1172615"/>
    <lineage>
        <taxon>Bacteria</taxon>
        <taxon>Bacillati</taxon>
        <taxon>Bacillota</taxon>
        <taxon>Bacilli</taxon>
        <taxon>Bacillales</taxon>
        <taxon>Paenibacillaceae</taxon>
        <taxon>Paenibacillus</taxon>
    </lineage>
</organism>
<dbReference type="EMBL" id="JAGKSP010000017">
    <property type="protein sequence ID" value="MBP3966367.1"/>
    <property type="molecule type" value="Genomic_DNA"/>
</dbReference>
<name>A0ABS5CKL9_9BACL</name>
<proteinExistence type="inferred from homology"/>
<feature type="transmembrane region" description="Helical" evidence="3">
    <location>
        <begin position="358"/>
        <end position="381"/>
    </location>
</feature>
<comment type="caution">
    <text evidence="4">The sequence shown here is derived from an EMBL/GenBank/DDBJ whole genome shotgun (WGS) entry which is preliminary data.</text>
</comment>
<dbReference type="InterPro" id="IPR050768">
    <property type="entry name" value="UPF0353/GerABKA_families"/>
</dbReference>
<keyword evidence="5" id="KW-1185">Reference proteome</keyword>
<feature type="transmembrane region" description="Helical" evidence="3">
    <location>
        <begin position="393"/>
        <end position="417"/>
    </location>
</feature>
<evidence type="ECO:0000313" key="5">
    <source>
        <dbReference type="Proteomes" id="UP000673394"/>
    </source>
</evidence>
<dbReference type="InterPro" id="IPR004995">
    <property type="entry name" value="Spore_Ger"/>
</dbReference>
<reference evidence="4 5" key="1">
    <citation type="submission" date="2021-04" db="EMBL/GenBank/DDBJ databases">
        <title>Paenibacillus sp. DLE-14 whole genome sequence.</title>
        <authorList>
            <person name="Ham Y.J."/>
        </authorList>
    </citation>
    <scope>NUCLEOTIDE SEQUENCE [LARGE SCALE GENOMIC DNA]</scope>
    <source>
        <strain evidence="4 5">DLE-14</strain>
    </source>
</reference>
<protein>
    <submittedName>
        <fullName evidence="4">Spore germination protein</fullName>
    </submittedName>
</protein>